<dbReference type="STRING" id="476281.ICMP_098"/>
<feature type="domain" description="Erythronate-4-phosphate dehydrogenase dimerisation" evidence="8">
    <location>
        <begin position="290"/>
        <end position="371"/>
    </location>
</feature>
<dbReference type="HOGENOM" id="CLU_019796_4_0_6"/>
<dbReference type="InterPro" id="IPR006140">
    <property type="entry name" value="D-isomer_DH_NAD-bd"/>
</dbReference>
<evidence type="ECO:0000259" key="8">
    <source>
        <dbReference type="Pfam" id="PF11890"/>
    </source>
</evidence>
<dbReference type="EMBL" id="AP010872">
    <property type="protein sequence ID" value="BAH82964.1"/>
    <property type="molecule type" value="Genomic_DNA"/>
</dbReference>
<feature type="binding site" evidence="5">
    <location>
        <position position="232"/>
    </location>
    <ligand>
        <name>NAD(+)</name>
        <dbReference type="ChEBI" id="CHEBI:57540"/>
    </ligand>
</feature>
<dbReference type="PROSITE" id="PS00671">
    <property type="entry name" value="D_2_HYDROXYACID_DH_3"/>
    <property type="match status" value="1"/>
</dbReference>
<dbReference type="OrthoDB" id="9770208at2"/>
<dbReference type="EC" id="1.1.1.290" evidence="5"/>
<evidence type="ECO:0000313" key="9">
    <source>
        <dbReference type="EMBL" id="BAH82964.1"/>
    </source>
</evidence>
<dbReference type="InterPro" id="IPR029752">
    <property type="entry name" value="D-isomer_DH_CS1"/>
</dbReference>
<keyword evidence="3 5" id="KW-0520">NAD</keyword>
<dbReference type="SUPFAM" id="SSF52283">
    <property type="entry name" value="Formate/glycerate dehydrogenase catalytic domain-like"/>
    <property type="match status" value="1"/>
</dbReference>
<dbReference type="Gene3D" id="3.40.50.720">
    <property type="entry name" value="NAD(P)-binding Rossmann-like Domain"/>
    <property type="match status" value="2"/>
</dbReference>
<dbReference type="GO" id="GO:0008615">
    <property type="term" value="P:pyridoxine biosynthetic process"/>
    <property type="evidence" value="ECO:0007669"/>
    <property type="project" value="UniProtKB-UniRule"/>
</dbReference>
<dbReference type="InterPro" id="IPR024531">
    <property type="entry name" value="Erythronate-4-P_DHase_dimer"/>
</dbReference>
<evidence type="ECO:0000256" key="2">
    <source>
        <dbReference type="ARBA" id="ARBA00023002"/>
    </source>
</evidence>
<feature type="binding site" evidence="5">
    <location>
        <position position="146"/>
    </location>
    <ligand>
        <name>NAD(+)</name>
        <dbReference type="ChEBI" id="CHEBI:57540"/>
    </ligand>
</feature>
<feature type="active site" evidence="5">
    <location>
        <position position="208"/>
    </location>
</feature>
<comment type="subunit">
    <text evidence="5">Homodimer.</text>
</comment>
<comment type="pathway">
    <text evidence="5">Cofactor biosynthesis; pyridoxine 5'-phosphate biosynthesis; pyridoxine 5'-phosphate from D-erythrose 4-phosphate: step 2/5.</text>
</comment>
<dbReference type="InterPro" id="IPR038251">
    <property type="entry name" value="PdxB_dimer_sf"/>
</dbReference>
<feature type="binding site" evidence="5">
    <location>
        <position position="45"/>
    </location>
    <ligand>
        <name>substrate</name>
    </ligand>
</feature>
<comment type="catalytic activity">
    <reaction evidence="5">
        <text>4-phospho-D-erythronate + NAD(+) = (R)-3-hydroxy-2-oxo-4-phosphooxybutanoate + NADH + H(+)</text>
        <dbReference type="Rhea" id="RHEA:18829"/>
        <dbReference type="ChEBI" id="CHEBI:15378"/>
        <dbReference type="ChEBI" id="CHEBI:57540"/>
        <dbReference type="ChEBI" id="CHEBI:57945"/>
        <dbReference type="ChEBI" id="CHEBI:58538"/>
        <dbReference type="ChEBI" id="CHEBI:58766"/>
        <dbReference type="EC" id="1.1.1.290"/>
    </reaction>
</comment>
<dbReference type="GO" id="GO:0051287">
    <property type="term" value="F:NAD binding"/>
    <property type="evidence" value="ECO:0007669"/>
    <property type="project" value="InterPro"/>
</dbReference>
<dbReference type="InterPro" id="IPR029753">
    <property type="entry name" value="D-isomer_DH_CS"/>
</dbReference>
<dbReference type="GO" id="GO:0033711">
    <property type="term" value="F:4-phosphoerythronate dehydrogenase activity"/>
    <property type="evidence" value="ECO:0007669"/>
    <property type="project" value="UniProtKB-EC"/>
</dbReference>
<dbReference type="GO" id="GO:0046983">
    <property type="term" value="F:protein dimerization activity"/>
    <property type="evidence" value="ECO:0007669"/>
    <property type="project" value="InterPro"/>
</dbReference>
<keyword evidence="1 5" id="KW-0963">Cytoplasm</keyword>
<dbReference type="Pfam" id="PF11890">
    <property type="entry name" value="DUF3410"/>
    <property type="match status" value="1"/>
</dbReference>
<evidence type="ECO:0000259" key="7">
    <source>
        <dbReference type="Pfam" id="PF02826"/>
    </source>
</evidence>
<dbReference type="RefSeq" id="WP_041068734.1">
    <property type="nucleotide sequence ID" value="NZ_AP010872.1"/>
</dbReference>
<comment type="function">
    <text evidence="5">Catalyzes the oxidation of erythronate-4-phosphate to 3-hydroxy-2-oxo-4-phosphonooxybutanoate.</text>
</comment>
<dbReference type="CDD" id="cd12158">
    <property type="entry name" value="ErythrP_dh"/>
    <property type="match status" value="1"/>
</dbReference>
<feature type="active site" evidence="5">
    <location>
        <position position="237"/>
    </location>
</feature>
<dbReference type="SUPFAM" id="SSF51735">
    <property type="entry name" value="NAD(P)-binding Rossmann-fold domains"/>
    <property type="match status" value="1"/>
</dbReference>
<evidence type="ECO:0000256" key="3">
    <source>
        <dbReference type="ARBA" id="ARBA00023027"/>
    </source>
</evidence>
<accession>C5WCA8</accession>
<sequence>MKIVIDDNMPYALELFSRTGKVISVPGRYLSEKEINEADGLMVRSVTKINKDFLKNTKIKFVGTATSGIDHIDTTWLRKSGITFSAAPGCNAIAVVEYVFSALLLLAERKSFQLTLLTVGIIGLGNIGSKLKKRLMAWGVKTLTCDPPRADNGEPGNFFTLEELIKQSDVITLHLPLYKEGKYKSLHLINKELLLSLKKNTILINTSRGSIVDNKALLEILQIRHDIVVVLDVWEDEPNFSIDLLDRIEIATTHIAGHSLEGKTRGTIQIFEAWTNFLGKPQTIMIEQILPPPTFSYILLNGQLTQNILKSLVHLIYNVYDDDAIFRNFSLLPNGFDDVRKQCLYKIRREWSSLKVICNYKNTADQLIKLGFTAEYHSD</sequence>
<evidence type="ECO:0000256" key="1">
    <source>
        <dbReference type="ARBA" id="ARBA00022490"/>
    </source>
</evidence>
<proteinExistence type="inferred from homology"/>
<dbReference type="GO" id="GO:0036001">
    <property type="term" value="P:'de novo' pyridoxal 5'-phosphate biosynthetic process"/>
    <property type="evidence" value="ECO:0007669"/>
    <property type="project" value="TreeGrafter"/>
</dbReference>
<dbReference type="GO" id="GO:0005829">
    <property type="term" value="C:cytosol"/>
    <property type="evidence" value="ECO:0007669"/>
    <property type="project" value="UniProtKB-ARBA"/>
</dbReference>
<dbReference type="Proteomes" id="UP000061704">
    <property type="component" value="Chromosome"/>
</dbReference>
<protein>
    <recommendedName>
        <fullName evidence="5">Erythronate-4-phosphate dehydrogenase</fullName>
        <ecNumber evidence="5">1.1.1.290</ecNumber>
    </recommendedName>
</protein>
<keyword evidence="2 5" id="KW-0560">Oxidoreductase</keyword>
<name>C5WCA8_9ENTR</name>
<comment type="similarity">
    <text evidence="5">Belongs to the D-isomer specific 2-hydroxyacid dehydrogenase family. PdxB subfamily.</text>
</comment>
<keyword evidence="4 5" id="KW-0664">Pyridoxine biosynthesis</keyword>
<feature type="domain" description="D-isomer specific 2-hydroxyacid dehydrogenase catalytic" evidence="6">
    <location>
        <begin position="4"/>
        <end position="278"/>
    </location>
</feature>
<evidence type="ECO:0000313" key="10">
    <source>
        <dbReference type="Proteomes" id="UP000061704"/>
    </source>
</evidence>
<dbReference type="InterPro" id="IPR006139">
    <property type="entry name" value="D-isomer_2_OHA_DH_cat_dom"/>
</dbReference>
<dbReference type="PROSITE" id="PS00065">
    <property type="entry name" value="D_2_HYDROXYACID_DH_1"/>
    <property type="match status" value="1"/>
</dbReference>
<dbReference type="PANTHER" id="PTHR42938">
    <property type="entry name" value="FORMATE DEHYDROGENASE 1"/>
    <property type="match status" value="1"/>
</dbReference>
<dbReference type="Pfam" id="PF02826">
    <property type="entry name" value="2-Hacid_dh_C"/>
    <property type="match status" value="1"/>
</dbReference>
<keyword evidence="10" id="KW-1185">Reference proteome</keyword>
<organism evidence="9 10">
    <name type="scientific">Candidatus Ishikawaella capsulata Mpkobe</name>
    <dbReference type="NCBI Taxonomy" id="476281"/>
    <lineage>
        <taxon>Bacteria</taxon>
        <taxon>Pseudomonadati</taxon>
        <taxon>Pseudomonadota</taxon>
        <taxon>Gammaproteobacteria</taxon>
        <taxon>Enterobacterales</taxon>
        <taxon>Enterobacteriaceae</taxon>
        <taxon>Candidatus Ishikawella</taxon>
    </lineage>
</organism>
<evidence type="ECO:0000259" key="6">
    <source>
        <dbReference type="Pfam" id="PF00389"/>
    </source>
</evidence>
<dbReference type="KEGG" id="icp:ICMP_098"/>
<feature type="active site" description="Proton donor" evidence="5">
    <location>
        <position position="254"/>
    </location>
</feature>
<dbReference type="Pfam" id="PF00389">
    <property type="entry name" value="2-Hacid_dh"/>
    <property type="match status" value="1"/>
</dbReference>
<comment type="subcellular location">
    <subcellularLocation>
        <location evidence="5">Cytoplasm</location>
    </subcellularLocation>
</comment>
<dbReference type="InterPro" id="IPR020921">
    <property type="entry name" value="Erythronate-4-P_DHase"/>
</dbReference>
<dbReference type="AlphaFoldDB" id="C5WCA8"/>
<dbReference type="InterPro" id="IPR036291">
    <property type="entry name" value="NAD(P)-bd_dom_sf"/>
</dbReference>
<dbReference type="HAMAP" id="MF_01825">
    <property type="entry name" value="PdxB"/>
    <property type="match status" value="1"/>
</dbReference>
<comment type="caution">
    <text evidence="5">Lacks conserved residue(s) required for the propagation of feature annotation.</text>
</comment>
<dbReference type="PANTHER" id="PTHR42938:SF9">
    <property type="entry name" value="FORMATE DEHYDROGENASE 1"/>
    <property type="match status" value="1"/>
</dbReference>
<dbReference type="Gene3D" id="3.30.1370.170">
    <property type="match status" value="1"/>
</dbReference>
<gene>
    <name evidence="5 9" type="primary">pdxB</name>
    <name evidence="9" type="ORF">ICMP_098</name>
</gene>
<feature type="binding site" evidence="5">
    <location>
        <position position="257"/>
    </location>
    <ligand>
        <name>NAD(+)</name>
        <dbReference type="ChEBI" id="CHEBI:57540"/>
    </ligand>
</feature>
<dbReference type="UniPathway" id="UPA00244">
    <property type="reaction ID" value="UER00310"/>
</dbReference>
<evidence type="ECO:0000256" key="5">
    <source>
        <dbReference type="HAMAP-Rule" id="MF_01825"/>
    </source>
</evidence>
<evidence type="ECO:0000256" key="4">
    <source>
        <dbReference type="ARBA" id="ARBA00023096"/>
    </source>
</evidence>
<feature type="domain" description="D-isomer specific 2-hydroxyacid dehydrogenase NAD-binding" evidence="7">
    <location>
        <begin position="111"/>
        <end position="244"/>
    </location>
</feature>
<reference evidence="9 10" key="1">
    <citation type="journal article" date="2011" name="Genome Biol. Evol.">
        <title>Reductive evolution of bacterial genome in insect gut environment.</title>
        <authorList>
            <person name="Nikoh N."/>
            <person name="Hosokawa T."/>
            <person name="Ohshima K."/>
            <person name="Hattori M."/>
            <person name="Fukatsu T."/>
        </authorList>
    </citation>
    <scope>NUCLEOTIDE SEQUENCE [LARGE SCALE GENOMIC DNA]</scope>
    <source>
        <strain evidence="9 10">Mpkobe</strain>
    </source>
</reference>
<feature type="binding site" evidence="5">
    <location>
        <position position="66"/>
    </location>
    <ligand>
        <name>substrate</name>
    </ligand>
</feature>